<name>A0A9Q1BY95_HOLLE</name>
<dbReference type="Gene3D" id="2.60.120.10">
    <property type="entry name" value="Jelly Rolls"/>
    <property type="match status" value="1"/>
</dbReference>
<feature type="signal peptide" evidence="1">
    <location>
        <begin position="1"/>
        <end position="17"/>
    </location>
</feature>
<comment type="caution">
    <text evidence="3">The sequence shown here is derived from an EMBL/GenBank/DDBJ whole genome shotgun (WGS) entry which is preliminary data.</text>
</comment>
<feature type="domain" description="Cyclic nucleotide-binding" evidence="2">
    <location>
        <begin position="98"/>
        <end position="166"/>
    </location>
</feature>
<dbReference type="EMBL" id="JAIZAY010000010">
    <property type="protein sequence ID" value="KAJ8035141.1"/>
    <property type="molecule type" value="Genomic_DNA"/>
</dbReference>
<feature type="chain" id="PRO_5040386687" evidence="1">
    <location>
        <begin position="18"/>
        <end position="166"/>
    </location>
</feature>
<dbReference type="CDD" id="cd00038">
    <property type="entry name" value="CAP_ED"/>
    <property type="match status" value="1"/>
</dbReference>
<evidence type="ECO:0000259" key="2">
    <source>
        <dbReference type="PROSITE" id="PS50042"/>
    </source>
</evidence>
<dbReference type="InterPro" id="IPR003967">
    <property type="entry name" value="K_chnl_volt-dep_ERG"/>
</dbReference>
<protein>
    <submittedName>
        <fullName evidence="3">Potassium voltage-gated channel subfamily H member 6</fullName>
    </submittedName>
</protein>
<dbReference type="GO" id="GO:0005242">
    <property type="term" value="F:inward rectifier potassium channel activity"/>
    <property type="evidence" value="ECO:0007669"/>
    <property type="project" value="TreeGrafter"/>
</dbReference>
<dbReference type="PRINTS" id="PR01470">
    <property type="entry name" value="ERGCHANNEL"/>
</dbReference>
<dbReference type="PANTHER" id="PTHR10217:SF548">
    <property type="entry name" value="GH12235P"/>
    <property type="match status" value="1"/>
</dbReference>
<dbReference type="InterPro" id="IPR050818">
    <property type="entry name" value="KCNH_animal-type"/>
</dbReference>
<dbReference type="Gene3D" id="1.10.1200.260">
    <property type="match status" value="1"/>
</dbReference>
<dbReference type="InterPro" id="IPR018490">
    <property type="entry name" value="cNMP-bd_dom_sf"/>
</dbReference>
<keyword evidence="4" id="KW-1185">Reference proteome</keyword>
<dbReference type="AlphaFoldDB" id="A0A9Q1BY95"/>
<dbReference type="GO" id="GO:0005886">
    <property type="term" value="C:plasma membrane"/>
    <property type="evidence" value="ECO:0007669"/>
    <property type="project" value="TreeGrafter"/>
</dbReference>
<dbReference type="GO" id="GO:0042391">
    <property type="term" value="P:regulation of membrane potential"/>
    <property type="evidence" value="ECO:0007669"/>
    <property type="project" value="TreeGrafter"/>
</dbReference>
<dbReference type="InterPro" id="IPR014710">
    <property type="entry name" value="RmlC-like_jellyroll"/>
</dbReference>
<evidence type="ECO:0000313" key="3">
    <source>
        <dbReference type="EMBL" id="KAJ8035141.1"/>
    </source>
</evidence>
<keyword evidence="1" id="KW-0732">Signal</keyword>
<dbReference type="PROSITE" id="PS50042">
    <property type="entry name" value="CNMP_BINDING_3"/>
    <property type="match status" value="1"/>
</dbReference>
<reference evidence="3" key="1">
    <citation type="submission" date="2021-10" db="EMBL/GenBank/DDBJ databases">
        <title>Tropical sea cucumber genome reveals ecological adaptation and Cuvierian tubules defense mechanism.</title>
        <authorList>
            <person name="Chen T."/>
        </authorList>
    </citation>
    <scope>NUCLEOTIDE SEQUENCE</scope>
    <source>
        <strain evidence="3">Nanhai2018</strain>
        <tissue evidence="3">Muscle</tissue>
    </source>
</reference>
<sequence>MLLGSLMFAIIFGNMTAIIDRLYEGMSRYHQQMNLVKEFVRFHNVPTPLRVRLQEYFKHAWVNMNGNDIEEVMKDFPDFLQADISLHLNRNLLKSSVAFQGVNQGCLRSLSIRLQTTHTAPGDILIHKGDKLNIMYFISRGSLEILQGNIVLAILGKHMTLLHFQF</sequence>
<proteinExistence type="predicted"/>
<organism evidence="3 4">
    <name type="scientific">Holothuria leucospilota</name>
    <name type="common">Black long sea cucumber</name>
    <name type="synonym">Mertensiothuria leucospilota</name>
    <dbReference type="NCBI Taxonomy" id="206669"/>
    <lineage>
        <taxon>Eukaryota</taxon>
        <taxon>Metazoa</taxon>
        <taxon>Echinodermata</taxon>
        <taxon>Eleutherozoa</taxon>
        <taxon>Echinozoa</taxon>
        <taxon>Holothuroidea</taxon>
        <taxon>Aspidochirotacea</taxon>
        <taxon>Aspidochirotida</taxon>
        <taxon>Holothuriidae</taxon>
        <taxon>Holothuria</taxon>
    </lineage>
</organism>
<evidence type="ECO:0000313" key="4">
    <source>
        <dbReference type="Proteomes" id="UP001152320"/>
    </source>
</evidence>
<dbReference type="SUPFAM" id="SSF51206">
    <property type="entry name" value="cAMP-binding domain-like"/>
    <property type="match status" value="1"/>
</dbReference>
<dbReference type="Proteomes" id="UP001152320">
    <property type="component" value="Chromosome 10"/>
</dbReference>
<evidence type="ECO:0000256" key="1">
    <source>
        <dbReference type="SAM" id="SignalP"/>
    </source>
</evidence>
<dbReference type="PANTHER" id="PTHR10217">
    <property type="entry name" value="VOLTAGE AND LIGAND GATED POTASSIUM CHANNEL"/>
    <property type="match status" value="1"/>
</dbReference>
<gene>
    <name evidence="3" type="ORF">HOLleu_22273</name>
</gene>
<accession>A0A9Q1BY95</accession>
<dbReference type="InterPro" id="IPR000595">
    <property type="entry name" value="cNMP-bd_dom"/>
</dbReference>
<dbReference type="FunFam" id="1.10.1200.260:FF:000001">
    <property type="entry name" value="Potassium voltage-gated channel subfamily H member 7"/>
    <property type="match status" value="1"/>
</dbReference>
<dbReference type="OrthoDB" id="432483at2759"/>